<evidence type="ECO:0000313" key="1">
    <source>
        <dbReference type="EMBL" id="KAI9197650.1"/>
    </source>
</evidence>
<dbReference type="Proteomes" id="UP001064489">
    <property type="component" value="Chromosome 13"/>
</dbReference>
<accession>A0AAD5JFR0</accession>
<evidence type="ECO:0000313" key="2">
    <source>
        <dbReference type="Proteomes" id="UP001064489"/>
    </source>
</evidence>
<keyword evidence="2" id="KW-1185">Reference proteome</keyword>
<dbReference type="EMBL" id="JAJSOW010000002">
    <property type="protein sequence ID" value="KAI9197650.1"/>
    <property type="molecule type" value="Genomic_DNA"/>
</dbReference>
<gene>
    <name evidence="1" type="ORF">LWI28_002126</name>
</gene>
<sequence>MSLRPVTERNRKGGGPPLVGLAVVEIVEMVEKLSDFGFSEHALLITRMTITVSCFTRTCLKLDRAGVINLCREDH</sequence>
<protein>
    <submittedName>
        <fullName evidence="1">Uncharacterized protein</fullName>
    </submittedName>
</protein>
<proteinExistence type="predicted"/>
<name>A0AAD5JFR0_ACENE</name>
<comment type="caution">
    <text evidence="1">The sequence shown here is derived from an EMBL/GenBank/DDBJ whole genome shotgun (WGS) entry which is preliminary data.</text>
</comment>
<organism evidence="1 2">
    <name type="scientific">Acer negundo</name>
    <name type="common">Box elder</name>
    <dbReference type="NCBI Taxonomy" id="4023"/>
    <lineage>
        <taxon>Eukaryota</taxon>
        <taxon>Viridiplantae</taxon>
        <taxon>Streptophyta</taxon>
        <taxon>Embryophyta</taxon>
        <taxon>Tracheophyta</taxon>
        <taxon>Spermatophyta</taxon>
        <taxon>Magnoliopsida</taxon>
        <taxon>eudicotyledons</taxon>
        <taxon>Gunneridae</taxon>
        <taxon>Pentapetalae</taxon>
        <taxon>rosids</taxon>
        <taxon>malvids</taxon>
        <taxon>Sapindales</taxon>
        <taxon>Sapindaceae</taxon>
        <taxon>Hippocastanoideae</taxon>
        <taxon>Acereae</taxon>
        <taxon>Acer</taxon>
    </lineage>
</organism>
<dbReference type="AlphaFoldDB" id="A0AAD5JFR0"/>
<reference evidence="1 2" key="1">
    <citation type="journal article" date="2022" name="Plant J.">
        <title>Strategies of tolerance reflected in two North American maple genomes.</title>
        <authorList>
            <person name="McEvoy S.L."/>
            <person name="Sezen U.U."/>
            <person name="Trouern-Trend A."/>
            <person name="McMahon S.M."/>
            <person name="Schaberg P.G."/>
            <person name="Yang J."/>
            <person name="Wegrzyn J.L."/>
            <person name="Swenson N.G."/>
        </authorList>
    </citation>
    <scope>NUCLEOTIDE SEQUENCE [LARGE SCALE GENOMIC DNA]</scope>
    <source>
        <strain evidence="1">91603</strain>
    </source>
</reference>